<dbReference type="InterPro" id="IPR043502">
    <property type="entry name" value="DNA/RNA_pol_sf"/>
</dbReference>
<name>A0AAE0FRL8_9CHLO</name>
<keyword evidence="4" id="KW-1185">Reference proteome</keyword>
<accession>A0AAE0FRL8</accession>
<dbReference type="Pfam" id="PF07727">
    <property type="entry name" value="RVT_2"/>
    <property type="match status" value="1"/>
</dbReference>
<reference evidence="3 4" key="1">
    <citation type="journal article" date="2015" name="Genome Biol. Evol.">
        <title>Comparative Genomics of a Bacterivorous Green Alga Reveals Evolutionary Causalities and Consequences of Phago-Mixotrophic Mode of Nutrition.</title>
        <authorList>
            <person name="Burns J.A."/>
            <person name="Paasch A."/>
            <person name="Narechania A."/>
            <person name="Kim E."/>
        </authorList>
    </citation>
    <scope>NUCLEOTIDE SEQUENCE [LARGE SCALE GENOMIC DNA]</scope>
    <source>
        <strain evidence="3 4">PLY_AMNH</strain>
    </source>
</reference>
<organism evidence="3 4">
    <name type="scientific">Cymbomonas tetramitiformis</name>
    <dbReference type="NCBI Taxonomy" id="36881"/>
    <lineage>
        <taxon>Eukaryota</taxon>
        <taxon>Viridiplantae</taxon>
        <taxon>Chlorophyta</taxon>
        <taxon>Pyramimonadophyceae</taxon>
        <taxon>Pyramimonadales</taxon>
        <taxon>Pyramimonadaceae</taxon>
        <taxon>Cymbomonas</taxon>
    </lineage>
</organism>
<comment type="caution">
    <text evidence="3">The sequence shown here is derived from an EMBL/GenBank/DDBJ whole genome shotgun (WGS) entry which is preliminary data.</text>
</comment>
<dbReference type="SUPFAM" id="SSF56672">
    <property type="entry name" value="DNA/RNA polymerases"/>
    <property type="match status" value="1"/>
</dbReference>
<protein>
    <recommendedName>
        <fullName evidence="2">Reverse transcriptase Ty1/copia-type domain-containing protein</fullName>
    </recommendedName>
</protein>
<gene>
    <name evidence="3" type="ORF">CYMTET_27285</name>
</gene>
<feature type="domain" description="Reverse transcriptase Ty1/copia-type" evidence="2">
    <location>
        <begin position="43"/>
        <end position="251"/>
    </location>
</feature>
<feature type="region of interest" description="Disordered" evidence="1">
    <location>
        <begin position="284"/>
        <end position="305"/>
    </location>
</feature>
<dbReference type="InterPro" id="IPR013103">
    <property type="entry name" value="RVT_2"/>
</dbReference>
<proteinExistence type="predicted"/>
<dbReference type="Proteomes" id="UP001190700">
    <property type="component" value="Unassembled WGS sequence"/>
</dbReference>
<dbReference type="EMBL" id="LGRX02014919">
    <property type="protein sequence ID" value="KAK3263946.1"/>
    <property type="molecule type" value="Genomic_DNA"/>
</dbReference>
<evidence type="ECO:0000256" key="1">
    <source>
        <dbReference type="SAM" id="MobiDB-lite"/>
    </source>
</evidence>
<evidence type="ECO:0000313" key="4">
    <source>
        <dbReference type="Proteomes" id="UP001190700"/>
    </source>
</evidence>
<dbReference type="AlphaFoldDB" id="A0AAE0FRL8"/>
<evidence type="ECO:0000313" key="3">
    <source>
        <dbReference type="EMBL" id="KAK3263946.1"/>
    </source>
</evidence>
<evidence type="ECO:0000259" key="2">
    <source>
        <dbReference type="Pfam" id="PF07727"/>
    </source>
</evidence>
<sequence length="331" mass="37233">MDEPDDVQAPQALIGPNKNHWLKALHKEMDGVTAPGRAELVREFPKNVKVLPTKLVAKLKKNTDGTIDKFKMRCTSRGDLDKTYYDDFDVFAPTAGLATFRLLMTLCILHGLMPYHYDVSQAFLQAPIPPDEQYYVRFPKQYVHPQGYIGAKMLYALYGHRTSGKLWSETAHKFITKNFPGLKQSVYDECLYIGEIDGELMMVLIYVDDFVVACANELTRALFHDKLMSTFAATYSGVLNEFLQLAINVETTTDSKGNTVPTKIDISNERSIAHLAEKFQIDTTKQPPRSPMTEGLNVATPSPDEIDRTLETPIRSLVYSLSTLADAYCTT</sequence>